<dbReference type="Pfam" id="PF09334">
    <property type="entry name" value="tRNA-synt_1g"/>
    <property type="match status" value="1"/>
</dbReference>
<dbReference type="InterPro" id="IPR014710">
    <property type="entry name" value="RmlC-like_jellyroll"/>
</dbReference>
<dbReference type="InterPro" id="IPR001412">
    <property type="entry name" value="aa-tRNA-synth_I_CS"/>
</dbReference>
<comment type="caution">
    <text evidence="12">The sequence shown here is derived from an EMBL/GenBank/DDBJ whole genome shotgun (WGS) entry which is preliminary data.</text>
</comment>
<accession>A0ABT9J116</accession>
<dbReference type="SUPFAM" id="SSF52374">
    <property type="entry name" value="Nucleotidylyl transferase"/>
    <property type="match status" value="1"/>
</dbReference>
<evidence type="ECO:0000313" key="13">
    <source>
        <dbReference type="Proteomes" id="UP001231941"/>
    </source>
</evidence>
<keyword evidence="2" id="KW-0963">Cytoplasm</keyword>
<dbReference type="Gene3D" id="1.10.730.10">
    <property type="entry name" value="Isoleucyl-tRNA Synthetase, Domain 1"/>
    <property type="match status" value="1"/>
</dbReference>
<evidence type="ECO:0000256" key="9">
    <source>
        <dbReference type="RuleBase" id="RU363039"/>
    </source>
</evidence>
<keyword evidence="5 9" id="KW-0067">ATP-binding</keyword>
<feature type="domain" description="Methionyl/Leucyl tRNA synthetase" evidence="11">
    <location>
        <begin position="131"/>
        <end position="515"/>
    </location>
</feature>
<sequence>MKKLENKELSNVTGTYYKRLSPWKNLQEPPFGSILGVVKPSHFTDPHNHHEGEIFVIIRGEGMISVDNDEQQVESGDVIYLPAFKVHTLKNSSCDQDLVFLGIWWEDIKLLEKEFRLKQKQESKQTLIFASPPTPNGDLHLGHISGPYTGADILNRYLKLKNKESHYITYMDDYQSYVSLKAKQLGKSALETSNYFADIIEDTFKLNNINVENCLRPNNSENYVQFIQDFFMTLYKNGKLLEKEAPSLYCDNCDLYLHEANVRGKCPHCLENSDGNACEQCGQPNDCADLIQPVCKHCEKTPSTINSKHIYFPLSEYENELKGYIKNVSMRSHHRALCEKMLEQGLPDIRVTHTSNWGIPVPLDQYQDQTLYVWFEMCPGYIAATDDFVKNHEIDTNWRKYWKNKNAEVIQFFGFDNSYFHALLFPALYMAFDKEINLPTAFVTNEFLRLEELKFSTSRGHAIWGQDLLKEVPSDVLRFYLSYKRAETVQENFSIDEFEQTVDDELIHCWQGWISKLIDKVNVDFEGNTPHTGGWQNRHRVFYEMLKNIVKEVSLSYEPAVFSLQEVTRKCSELVRRASAFGIAESCYKGISSQYDDFRTSIALELTAAKTLAILITPIMPQFSKHIWESLGLKEQMEWEDVPSLMSGELVVNKEGFNYFTPIKEQLAQYEMSK</sequence>
<dbReference type="PANTHER" id="PTHR45765">
    <property type="entry name" value="METHIONINE--TRNA LIGASE"/>
    <property type="match status" value="1"/>
</dbReference>
<keyword evidence="13" id="KW-1185">Reference proteome</keyword>
<dbReference type="InterPro" id="IPR014729">
    <property type="entry name" value="Rossmann-like_a/b/a_fold"/>
</dbReference>
<dbReference type="Gene3D" id="2.60.120.10">
    <property type="entry name" value="Jelly Rolls"/>
    <property type="match status" value="1"/>
</dbReference>
<dbReference type="InterPro" id="IPR013096">
    <property type="entry name" value="Cupin_2"/>
</dbReference>
<protein>
    <submittedName>
        <fullName evidence="12">Class I tRNA ligase family protein</fullName>
    </submittedName>
</protein>
<comment type="catalytic activity">
    <reaction evidence="8">
        <text>tRNA(Met) + L-methionine + ATP = L-methionyl-tRNA(Met) + AMP + diphosphate</text>
        <dbReference type="Rhea" id="RHEA:13481"/>
        <dbReference type="Rhea" id="RHEA-COMP:9667"/>
        <dbReference type="Rhea" id="RHEA-COMP:9698"/>
        <dbReference type="ChEBI" id="CHEBI:30616"/>
        <dbReference type="ChEBI" id="CHEBI:33019"/>
        <dbReference type="ChEBI" id="CHEBI:57844"/>
        <dbReference type="ChEBI" id="CHEBI:78442"/>
        <dbReference type="ChEBI" id="CHEBI:78530"/>
        <dbReference type="ChEBI" id="CHEBI:456215"/>
        <dbReference type="EC" id="6.1.1.10"/>
    </reaction>
</comment>
<dbReference type="Gene3D" id="3.40.50.620">
    <property type="entry name" value="HUPs"/>
    <property type="match status" value="1"/>
</dbReference>
<dbReference type="PROSITE" id="PS00178">
    <property type="entry name" value="AA_TRNA_LIGASE_I"/>
    <property type="match status" value="1"/>
</dbReference>
<dbReference type="InterPro" id="IPR009080">
    <property type="entry name" value="tRNAsynth_Ia_anticodon-bd"/>
</dbReference>
<dbReference type="SUPFAM" id="SSF51182">
    <property type="entry name" value="RmlC-like cupins"/>
    <property type="match status" value="1"/>
</dbReference>
<evidence type="ECO:0000256" key="6">
    <source>
        <dbReference type="ARBA" id="ARBA00022917"/>
    </source>
</evidence>
<keyword evidence="7 9" id="KW-0030">Aminoacyl-tRNA synthetase</keyword>
<reference evidence="12 13" key="1">
    <citation type="submission" date="2023-08" db="EMBL/GenBank/DDBJ databases">
        <authorList>
            <person name="Park J.-S."/>
        </authorList>
    </citation>
    <scope>NUCLEOTIDE SEQUENCE [LARGE SCALE GENOMIC DNA]</scope>
    <source>
        <strain evidence="12 13">2205SS18-9</strain>
    </source>
</reference>
<evidence type="ECO:0000256" key="3">
    <source>
        <dbReference type="ARBA" id="ARBA00022598"/>
    </source>
</evidence>
<dbReference type="GO" id="GO:0016874">
    <property type="term" value="F:ligase activity"/>
    <property type="evidence" value="ECO:0007669"/>
    <property type="project" value="UniProtKB-KW"/>
</dbReference>
<evidence type="ECO:0000256" key="4">
    <source>
        <dbReference type="ARBA" id="ARBA00022741"/>
    </source>
</evidence>
<comment type="similarity">
    <text evidence="1">Belongs to the class-I aminoacyl-tRNA synthetase family. MetG type 1 subfamily.</text>
</comment>
<name>A0ABT9J116_9BACL</name>
<dbReference type="InterPro" id="IPR011051">
    <property type="entry name" value="RmlC_Cupin_sf"/>
</dbReference>
<keyword evidence="6 9" id="KW-0648">Protein biosynthesis</keyword>
<proteinExistence type="inferred from homology"/>
<gene>
    <name evidence="12" type="ORF">Q5Y73_11360</name>
</gene>
<dbReference type="InterPro" id="IPR015413">
    <property type="entry name" value="Methionyl/Leucyl_tRNA_Synth"/>
</dbReference>
<evidence type="ECO:0000256" key="1">
    <source>
        <dbReference type="ARBA" id="ARBA00008258"/>
    </source>
</evidence>
<evidence type="ECO:0000256" key="2">
    <source>
        <dbReference type="ARBA" id="ARBA00022490"/>
    </source>
</evidence>
<organism evidence="12 13">
    <name type="scientific">Chengkuizengella axinellae</name>
    <dbReference type="NCBI Taxonomy" id="3064388"/>
    <lineage>
        <taxon>Bacteria</taxon>
        <taxon>Bacillati</taxon>
        <taxon>Bacillota</taxon>
        <taxon>Bacilli</taxon>
        <taxon>Bacillales</taxon>
        <taxon>Paenibacillaceae</taxon>
        <taxon>Chengkuizengella</taxon>
    </lineage>
</organism>
<dbReference type="Proteomes" id="UP001231941">
    <property type="component" value="Unassembled WGS sequence"/>
</dbReference>
<evidence type="ECO:0000259" key="10">
    <source>
        <dbReference type="Pfam" id="PF07883"/>
    </source>
</evidence>
<keyword evidence="4 9" id="KW-0547">Nucleotide-binding</keyword>
<dbReference type="PANTHER" id="PTHR45765:SF1">
    <property type="entry name" value="METHIONINE--TRNA LIGASE, CYTOPLASMIC"/>
    <property type="match status" value="1"/>
</dbReference>
<dbReference type="Gene3D" id="2.20.28.20">
    <property type="entry name" value="Methionyl-tRNA synthetase, Zn-domain"/>
    <property type="match status" value="1"/>
</dbReference>
<evidence type="ECO:0000313" key="12">
    <source>
        <dbReference type="EMBL" id="MDP5274710.1"/>
    </source>
</evidence>
<evidence type="ECO:0000256" key="8">
    <source>
        <dbReference type="ARBA" id="ARBA00047364"/>
    </source>
</evidence>
<keyword evidence="3 9" id="KW-0436">Ligase</keyword>
<evidence type="ECO:0000256" key="5">
    <source>
        <dbReference type="ARBA" id="ARBA00022840"/>
    </source>
</evidence>
<feature type="domain" description="Cupin type-2" evidence="10">
    <location>
        <begin position="38"/>
        <end position="101"/>
    </location>
</feature>
<dbReference type="InterPro" id="IPR029038">
    <property type="entry name" value="MetRS_Zn"/>
</dbReference>
<evidence type="ECO:0000259" key="11">
    <source>
        <dbReference type="Pfam" id="PF09334"/>
    </source>
</evidence>
<evidence type="ECO:0000256" key="7">
    <source>
        <dbReference type="ARBA" id="ARBA00023146"/>
    </source>
</evidence>
<dbReference type="RefSeq" id="WP_305992173.1">
    <property type="nucleotide sequence ID" value="NZ_JAVAMP010000004.1"/>
</dbReference>
<dbReference type="EMBL" id="JAVAMP010000004">
    <property type="protein sequence ID" value="MDP5274710.1"/>
    <property type="molecule type" value="Genomic_DNA"/>
</dbReference>
<dbReference type="Pfam" id="PF07883">
    <property type="entry name" value="Cupin_2"/>
    <property type="match status" value="1"/>
</dbReference>
<dbReference type="SUPFAM" id="SSF47323">
    <property type="entry name" value="Anticodon-binding domain of a subclass of class I aminoacyl-tRNA synthetases"/>
    <property type="match status" value="1"/>
</dbReference>
<dbReference type="InterPro" id="IPR023458">
    <property type="entry name" value="Met-tRNA_ligase_1"/>
</dbReference>